<dbReference type="AlphaFoldDB" id="A0A8T2KDZ1"/>
<gene>
    <name evidence="2" type="ORF">GDO86_001513</name>
</gene>
<evidence type="ECO:0000256" key="1">
    <source>
        <dbReference type="SAM" id="Phobius"/>
    </source>
</evidence>
<keyword evidence="3" id="KW-1185">Reference proteome</keyword>
<feature type="transmembrane region" description="Helical" evidence="1">
    <location>
        <begin position="75"/>
        <end position="96"/>
    </location>
</feature>
<sequence length="129" mass="14856">MLPLGKPIILFNLPNILIKRHKISNQLLFEFEAAAHSFTFTPVLVKRANIIFSDEKSFFLFGTGEVSMLNVDSDWVFKFVLGFLFCPGIFLNAMFLTVYFNVYILSAVLNISVYKNAIFIYFTYLMSVK</sequence>
<keyword evidence="1" id="KW-0472">Membrane</keyword>
<organism evidence="2 3">
    <name type="scientific">Hymenochirus boettgeri</name>
    <name type="common">Congo dwarf clawed frog</name>
    <dbReference type="NCBI Taxonomy" id="247094"/>
    <lineage>
        <taxon>Eukaryota</taxon>
        <taxon>Metazoa</taxon>
        <taxon>Chordata</taxon>
        <taxon>Craniata</taxon>
        <taxon>Vertebrata</taxon>
        <taxon>Euteleostomi</taxon>
        <taxon>Amphibia</taxon>
        <taxon>Batrachia</taxon>
        <taxon>Anura</taxon>
        <taxon>Pipoidea</taxon>
        <taxon>Pipidae</taxon>
        <taxon>Pipinae</taxon>
        <taxon>Hymenochirus</taxon>
    </lineage>
</organism>
<keyword evidence="1" id="KW-0812">Transmembrane</keyword>
<reference evidence="2" key="1">
    <citation type="thesis" date="2020" institute="ProQuest LLC" country="789 East Eisenhower Parkway, Ann Arbor, MI, USA">
        <title>Comparative Genomics and Chromosome Evolution.</title>
        <authorList>
            <person name="Mudd A.B."/>
        </authorList>
    </citation>
    <scope>NUCLEOTIDE SEQUENCE</scope>
    <source>
        <strain evidence="2">Female2</strain>
        <tissue evidence="2">Blood</tissue>
    </source>
</reference>
<dbReference type="EMBL" id="JAACNH010000001">
    <property type="protein sequence ID" value="KAG8455339.1"/>
    <property type="molecule type" value="Genomic_DNA"/>
</dbReference>
<feature type="transmembrane region" description="Helical" evidence="1">
    <location>
        <begin position="102"/>
        <end position="124"/>
    </location>
</feature>
<accession>A0A8T2KDZ1</accession>
<evidence type="ECO:0000313" key="2">
    <source>
        <dbReference type="EMBL" id="KAG8455339.1"/>
    </source>
</evidence>
<protein>
    <submittedName>
        <fullName evidence="2">Uncharacterized protein</fullName>
    </submittedName>
</protein>
<name>A0A8T2KDZ1_9PIPI</name>
<comment type="caution">
    <text evidence="2">The sequence shown here is derived from an EMBL/GenBank/DDBJ whole genome shotgun (WGS) entry which is preliminary data.</text>
</comment>
<dbReference type="Proteomes" id="UP000812440">
    <property type="component" value="Chromosome 1"/>
</dbReference>
<proteinExistence type="predicted"/>
<keyword evidence="1" id="KW-1133">Transmembrane helix</keyword>
<evidence type="ECO:0000313" key="3">
    <source>
        <dbReference type="Proteomes" id="UP000812440"/>
    </source>
</evidence>